<dbReference type="Gene3D" id="3.20.20.370">
    <property type="entry name" value="Glycoside hydrolase/deacetylase"/>
    <property type="match status" value="1"/>
</dbReference>
<protein>
    <submittedName>
        <fullName evidence="5">Polysaccharide deacetylase family protein</fullName>
    </submittedName>
</protein>
<dbReference type="PROSITE" id="PS51677">
    <property type="entry name" value="NODB"/>
    <property type="match status" value="1"/>
</dbReference>
<dbReference type="RefSeq" id="WP_195810692.1">
    <property type="nucleotide sequence ID" value="NZ_CP064795.1"/>
</dbReference>
<dbReference type="Pfam" id="PF01522">
    <property type="entry name" value="Polysacc_deac_1"/>
    <property type="match status" value="1"/>
</dbReference>
<keyword evidence="2 3" id="KW-0732">Signal</keyword>
<name>A0A7S9DX65_9ALTE</name>
<feature type="signal peptide" evidence="3">
    <location>
        <begin position="1"/>
        <end position="18"/>
    </location>
</feature>
<dbReference type="SUPFAM" id="SSF88713">
    <property type="entry name" value="Glycoside hydrolase/deacetylase"/>
    <property type="match status" value="1"/>
</dbReference>
<feature type="chain" id="PRO_5032393932" evidence="3">
    <location>
        <begin position="19"/>
        <end position="351"/>
    </location>
</feature>
<keyword evidence="6" id="KW-1185">Reference proteome</keyword>
<reference evidence="5 6" key="1">
    <citation type="submission" date="2020-11" db="EMBL/GenBank/DDBJ databases">
        <title>Complete genome sequence for Salinimonas sp. strain G2-b.</title>
        <authorList>
            <person name="Park S.-J."/>
        </authorList>
    </citation>
    <scope>NUCLEOTIDE SEQUENCE [LARGE SCALE GENOMIC DNA]</scope>
    <source>
        <strain evidence="5 6">G2-b</strain>
    </source>
</reference>
<evidence type="ECO:0000313" key="6">
    <source>
        <dbReference type="Proteomes" id="UP000595095"/>
    </source>
</evidence>
<organism evidence="5 6">
    <name type="scientific">Salinimonas marina</name>
    <dbReference type="NCBI Taxonomy" id="2785918"/>
    <lineage>
        <taxon>Bacteria</taxon>
        <taxon>Pseudomonadati</taxon>
        <taxon>Pseudomonadota</taxon>
        <taxon>Gammaproteobacteria</taxon>
        <taxon>Alteromonadales</taxon>
        <taxon>Alteromonadaceae</taxon>
        <taxon>Alteromonas/Salinimonas group</taxon>
        <taxon>Salinimonas</taxon>
    </lineage>
</organism>
<comment type="subcellular location">
    <subcellularLocation>
        <location evidence="1">Secreted</location>
    </subcellularLocation>
</comment>
<dbReference type="InterPro" id="IPR051398">
    <property type="entry name" value="Polysacch_Deacetylase"/>
</dbReference>
<dbReference type="KEGG" id="smaa:IT774_16230"/>
<feature type="domain" description="NodB homology" evidence="4">
    <location>
        <begin position="83"/>
        <end position="285"/>
    </location>
</feature>
<dbReference type="EMBL" id="CP064795">
    <property type="protein sequence ID" value="QPG05606.1"/>
    <property type="molecule type" value="Genomic_DNA"/>
</dbReference>
<dbReference type="GO" id="GO:0005576">
    <property type="term" value="C:extracellular region"/>
    <property type="evidence" value="ECO:0007669"/>
    <property type="project" value="UniProtKB-SubCell"/>
</dbReference>
<accession>A0A7S9DX65</accession>
<sequence>MRILVSSWLLLASLAAVGETNSPVVHSAPILLYHHVANDTPASTSISPAQFEQHMAYINKHHTVLPLTEVVAAIKEGEPLPANALAITFDDGYKNILTNGHPILSRYDFPYTIFINPAEIGQRADQLSWQEVKQMQQEGVLFANHTLDHLHMLNKNKDESDAAWLERVWNNVTDAQAMLEEKLGTSITYLAYPFGEYNQALEERLEQQGYVGFGQHSGAAGAASPLTALPRFPAAGPYASLNSLKTKMASLALPVAQTSHPQPQRSAKAPGTITLTIDSEDVRLSQAACYFNGNQINTRTDAQQLSFTLDKKLPTGRSRVNCTAPSKQFNGRYYWYSQPFFVANEAGQYPD</sequence>
<dbReference type="GO" id="GO:0016810">
    <property type="term" value="F:hydrolase activity, acting on carbon-nitrogen (but not peptide) bonds"/>
    <property type="evidence" value="ECO:0007669"/>
    <property type="project" value="InterPro"/>
</dbReference>
<dbReference type="Proteomes" id="UP000595095">
    <property type="component" value="Chromosome"/>
</dbReference>
<proteinExistence type="predicted"/>
<dbReference type="InterPro" id="IPR011330">
    <property type="entry name" value="Glyco_hydro/deAcase_b/a-brl"/>
</dbReference>
<dbReference type="PANTHER" id="PTHR34216:SF3">
    <property type="entry name" value="POLY-BETA-1,6-N-ACETYL-D-GLUCOSAMINE N-DEACETYLASE"/>
    <property type="match status" value="1"/>
</dbReference>
<evidence type="ECO:0000256" key="3">
    <source>
        <dbReference type="SAM" id="SignalP"/>
    </source>
</evidence>
<evidence type="ECO:0000259" key="4">
    <source>
        <dbReference type="PROSITE" id="PS51677"/>
    </source>
</evidence>
<dbReference type="AlphaFoldDB" id="A0A7S9DX65"/>
<dbReference type="CDD" id="cd10973">
    <property type="entry name" value="CE4_DAC_u4_5s"/>
    <property type="match status" value="1"/>
</dbReference>
<evidence type="ECO:0000313" key="5">
    <source>
        <dbReference type="EMBL" id="QPG05606.1"/>
    </source>
</evidence>
<gene>
    <name evidence="5" type="ORF">IT774_16230</name>
</gene>
<dbReference type="InterPro" id="IPR002509">
    <property type="entry name" value="NODB_dom"/>
</dbReference>
<evidence type="ECO:0000256" key="1">
    <source>
        <dbReference type="ARBA" id="ARBA00004613"/>
    </source>
</evidence>
<evidence type="ECO:0000256" key="2">
    <source>
        <dbReference type="ARBA" id="ARBA00022729"/>
    </source>
</evidence>
<dbReference type="PANTHER" id="PTHR34216">
    <property type="match status" value="1"/>
</dbReference>
<dbReference type="GO" id="GO:0005975">
    <property type="term" value="P:carbohydrate metabolic process"/>
    <property type="evidence" value="ECO:0007669"/>
    <property type="project" value="InterPro"/>
</dbReference>